<proteinExistence type="predicted"/>
<evidence type="ECO:0000313" key="2">
    <source>
        <dbReference type="Proteomes" id="UP001056120"/>
    </source>
</evidence>
<dbReference type="EMBL" id="CM042032">
    <property type="protein sequence ID" value="KAI3776294.1"/>
    <property type="molecule type" value="Genomic_DNA"/>
</dbReference>
<sequence length="134" mass="15095">MATIKVVKARQIFDSRGNPTVEVDITFPMTHWPELLYQAVHPPRRSVRLPWKSVSKAVANVNTIIGPALVGKDPTNLAGIVNFMVQQLDGTQNEWGWCKQNLVQTPSWQCPLQFARLVLVSSKPPLQAYCQLSW</sequence>
<evidence type="ECO:0000313" key="1">
    <source>
        <dbReference type="EMBL" id="KAI3776294.1"/>
    </source>
</evidence>
<gene>
    <name evidence="1" type="ORF">L1987_46070</name>
</gene>
<dbReference type="Proteomes" id="UP001056120">
    <property type="component" value="Linkage Group LG15"/>
</dbReference>
<keyword evidence="2" id="KW-1185">Reference proteome</keyword>
<comment type="caution">
    <text evidence="1">The sequence shown here is derived from an EMBL/GenBank/DDBJ whole genome shotgun (WGS) entry which is preliminary data.</text>
</comment>
<reference evidence="1 2" key="2">
    <citation type="journal article" date="2022" name="Mol. Ecol. Resour.">
        <title>The genomes of chicory, endive, great burdock and yacon provide insights into Asteraceae paleo-polyploidization history and plant inulin production.</title>
        <authorList>
            <person name="Fan W."/>
            <person name="Wang S."/>
            <person name="Wang H."/>
            <person name="Wang A."/>
            <person name="Jiang F."/>
            <person name="Liu H."/>
            <person name="Zhao H."/>
            <person name="Xu D."/>
            <person name="Zhang Y."/>
        </authorList>
    </citation>
    <scope>NUCLEOTIDE SEQUENCE [LARGE SCALE GENOMIC DNA]</scope>
    <source>
        <strain evidence="2">cv. Yunnan</strain>
        <tissue evidence="1">Leaves</tissue>
    </source>
</reference>
<organism evidence="1 2">
    <name type="scientific">Smallanthus sonchifolius</name>
    <dbReference type="NCBI Taxonomy" id="185202"/>
    <lineage>
        <taxon>Eukaryota</taxon>
        <taxon>Viridiplantae</taxon>
        <taxon>Streptophyta</taxon>
        <taxon>Embryophyta</taxon>
        <taxon>Tracheophyta</taxon>
        <taxon>Spermatophyta</taxon>
        <taxon>Magnoliopsida</taxon>
        <taxon>eudicotyledons</taxon>
        <taxon>Gunneridae</taxon>
        <taxon>Pentapetalae</taxon>
        <taxon>asterids</taxon>
        <taxon>campanulids</taxon>
        <taxon>Asterales</taxon>
        <taxon>Asteraceae</taxon>
        <taxon>Asteroideae</taxon>
        <taxon>Heliantheae alliance</taxon>
        <taxon>Millerieae</taxon>
        <taxon>Smallanthus</taxon>
    </lineage>
</organism>
<name>A0ACB9FYG3_9ASTR</name>
<protein>
    <submittedName>
        <fullName evidence="1">Uncharacterized protein</fullName>
    </submittedName>
</protein>
<accession>A0ACB9FYG3</accession>
<reference evidence="2" key="1">
    <citation type="journal article" date="2022" name="Mol. Ecol. Resour.">
        <title>The genomes of chicory, endive, great burdock and yacon provide insights into Asteraceae palaeo-polyploidization history and plant inulin production.</title>
        <authorList>
            <person name="Fan W."/>
            <person name="Wang S."/>
            <person name="Wang H."/>
            <person name="Wang A."/>
            <person name="Jiang F."/>
            <person name="Liu H."/>
            <person name="Zhao H."/>
            <person name="Xu D."/>
            <person name="Zhang Y."/>
        </authorList>
    </citation>
    <scope>NUCLEOTIDE SEQUENCE [LARGE SCALE GENOMIC DNA]</scope>
    <source>
        <strain evidence="2">cv. Yunnan</strain>
    </source>
</reference>